<gene>
    <name evidence="2" type="ORF">SAMN05216552_106318</name>
</gene>
<evidence type="ECO:0008006" key="4">
    <source>
        <dbReference type="Google" id="ProtNLM"/>
    </source>
</evidence>
<feature type="signal peptide" evidence="1">
    <location>
        <begin position="1"/>
        <end position="28"/>
    </location>
</feature>
<dbReference type="SUPFAM" id="SSF53850">
    <property type="entry name" value="Periplasmic binding protein-like II"/>
    <property type="match status" value="1"/>
</dbReference>
<evidence type="ECO:0000256" key="1">
    <source>
        <dbReference type="SAM" id="SignalP"/>
    </source>
</evidence>
<reference evidence="3" key="1">
    <citation type="submission" date="2016-10" db="EMBL/GenBank/DDBJ databases">
        <authorList>
            <person name="Varghese N."/>
            <person name="Submissions S."/>
        </authorList>
    </citation>
    <scope>NUCLEOTIDE SEQUENCE [LARGE SCALE GENOMIC DNA]</scope>
    <source>
        <strain evidence="3">CGMCC 1.11014</strain>
    </source>
</reference>
<evidence type="ECO:0000313" key="3">
    <source>
        <dbReference type="Proteomes" id="UP000199391"/>
    </source>
</evidence>
<sequence>MGRLGVLRGALRCALLLGAWCPAGASLAEDGITVYYNDRPPYLMLGKDGSVHGLTATPALQAFQAAGIATIWQRAPTNRQLVLLQEGGRRCAVGWFRNAARERFARFSKAIYRDLPPVALARADLPSPPRLRLGELLALYRSPRGPMWSVRFFFFSGTDCSCFAFIDGGGATGMGKPRKIITRKIGSSR</sequence>
<feature type="chain" id="PRO_5011511011" description="Solute-binding protein family 3/N-terminal domain-containing protein" evidence="1">
    <location>
        <begin position="29"/>
        <end position="189"/>
    </location>
</feature>
<keyword evidence="3" id="KW-1185">Reference proteome</keyword>
<dbReference type="RefSeq" id="WP_177307799.1">
    <property type="nucleotide sequence ID" value="NZ_FPBO01000063.1"/>
</dbReference>
<organism evidence="2 3">
    <name type="scientific">Pseudoduganella namucuonensis</name>
    <dbReference type="NCBI Taxonomy" id="1035707"/>
    <lineage>
        <taxon>Bacteria</taxon>
        <taxon>Pseudomonadati</taxon>
        <taxon>Pseudomonadota</taxon>
        <taxon>Betaproteobacteria</taxon>
        <taxon>Burkholderiales</taxon>
        <taxon>Oxalobacteraceae</taxon>
        <taxon>Telluria group</taxon>
        <taxon>Pseudoduganella</taxon>
    </lineage>
</organism>
<dbReference type="AlphaFoldDB" id="A0A1I7M602"/>
<protein>
    <recommendedName>
        <fullName evidence="4">Solute-binding protein family 3/N-terminal domain-containing protein</fullName>
    </recommendedName>
</protein>
<accession>A0A1I7M602</accession>
<name>A0A1I7M602_9BURK</name>
<dbReference type="STRING" id="1035707.SAMN05216552_106318"/>
<dbReference type="Proteomes" id="UP000199391">
    <property type="component" value="Unassembled WGS sequence"/>
</dbReference>
<proteinExistence type="predicted"/>
<keyword evidence="1" id="KW-0732">Signal</keyword>
<evidence type="ECO:0000313" key="2">
    <source>
        <dbReference type="EMBL" id="SFV17391.1"/>
    </source>
</evidence>
<dbReference type="EMBL" id="FPBO01000063">
    <property type="protein sequence ID" value="SFV17391.1"/>
    <property type="molecule type" value="Genomic_DNA"/>
</dbReference>